<dbReference type="SUPFAM" id="SSF52821">
    <property type="entry name" value="Rhodanese/Cell cycle control phosphatase"/>
    <property type="match status" value="1"/>
</dbReference>
<feature type="region of interest" description="Disordered" evidence="5">
    <location>
        <begin position="347"/>
        <end position="447"/>
    </location>
</feature>
<dbReference type="InterPro" id="IPR001763">
    <property type="entry name" value="Rhodanese-like_dom"/>
</dbReference>
<evidence type="ECO:0000256" key="5">
    <source>
        <dbReference type="SAM" id="MobiDB-lite"/>
    </source>
</evidence>
<feature type="compositionally biased region" description="Polar residues" evidence="5">
    <location>
        <begin position="1"/>
        <end position="11"/>
    </location>
</feature>
<dbReference type="Gene3D" id="3.40.250.10">
    <property type="entry name" value="Rhodanese-like domain"/>
    <property type="match status" value="1"/>
</dbReference>
<dbReference type="Proteomes" id="UP000294933">
    <property type="component" value="Unassembled WGS sequence"/>
</dbReference>
<evidence type="ECO:0000259" key="7">
    <source>
        <dbReference type="PROSITE" id="PS50056"/>
    </source>
</evidence>
<feature type="region of interest" description="Disordered" evidence="5">
    <location>
        <begin position="136"/>
        <end position="155"/>
    </location>
</feature>
<evidence type="ECO:0000313" key="10">
    <source>
        <dbReference type="Proteomes" id="UP000294933"/>
    </source>
</evidence>
<dbReference type="InterPro" id="IPR020422">
    <property type="entry name" value="TYR_PHOSPHATASE_DUAL_dom"/>
</dbReference>
<dbReference type="InterPro" id="IPR036873">
    <property type="entry name" value="Rhodanese-like_dom_sf"/>
</dbReference>
<dbReference type="AlphaFoldDB" id="A0A4Y7PLQ2"/>
<feature type="compositionally biased region" description="Basic and acidic residues" evidence="5">
    <location>
        <begin position="350"/>
        <end position="368"/>
    </location>
</feature>
<name>A0A4Y7PLQ2_9AGAM</name>
<dbReference type="OrthoDB" id="273181at2759"/>
<dbReference type="EMBL" id="ML170277">
    <property type="protein sequence ID" value="TDL15380.1"/>
    <property type="molecule type" value="Genomic_DNA"/>
</dbReference>
<dbReference type="InterPro" id="IPR000340">
    <property type="entry name" value="Dual-sp_phosphatase_cat-dom"/>
</dbReference>
<feature type="compositionally biased region" description="Low complexity" evidence="5">
    <location>
        <begin position="470"/>
        <end position="500"/>
    </location>
</feature>
<feature type="domain" description="Tyrosine-protein phosphatase" evidence="6">
    <location>
        <begin position="560"/>
        <end position="709"/>
    </location>
</feature>
<feature type="domain" description="Tyrosine specific protein phosphatases" evidence="7">
    <location>
        <begin position="626"/>
        <end position="690"/>
    </location>
</feature>
<evidence type="ECO:0000313" key="9">
    <source>
        <dbReference type="EMBL" id="TDL15380.1"/>
    </source>
</evidence>
<dbReference type="InterPro" id="IPR000387">
    <property type="entry name" value="Tyr_Pase_dom"/>
</dbReference>
<proteinExistence type="inferred from homology"/>
<keyword evidence="4" id="KW-0904">Protein phosphatase</keyword>
<feature type="compositionally biased region" description="Low complexity" evidence="5">
    <location>
        <begin position="141"/>
        <end position="155"/>
    </location>
</feature>
<organism evidence="9 10">
    <name type="scientific">Rickenella mellea</name>
    <dbReference type="NCBI Taxonomy" id="50990"/>
    <lineage>
        <taxon>Eukaryota</taxon>
        <taxon>Fungi</taxon>
        <taxon>Dikarya</taxon>
        <taxon>Basidiomycota</taxon>
        <taxon>Agaricomycotina</taxon>
        <taxon>Agaricomycetes</taxon>
        <taxon>Hymenochaetales</taxon>
        <taxon>Rickenellaceae</taxon>
        <taxon>Rickenella</taxon>
    </lineage>
</organism>
<dbReference type="VEuPathDB" id="FungiDB:BD410DRAFT_778145"/>
<feature type="compositionally biased region" description="Polar residues" evidence="5">
    <location>
        <begin position="113"/>
        <end position="125"/>
    </location>
</feature>
<dbReference type="GO" id="GO:0043409">
    <property type="term" value="P:negative regulation of MAPK cascade"/>
    <property type="evidence" value="ECO:0007669"/>
    <property type="project" value="TreeGrafter"/>
</dbReference>
<feature type="region of interest" description="Disordered" evidence="5">
    <location>
        <begin position="1"/>
        <end position="84"/>
    </location>
</feature>
<dbReference type="Gene3D" id="3.90.190.10">
    <property type="entry name" value="Protein tyrosine phosphatase superfamily"/>
    <property type="match status" value="1"/>
</dbReference>
<accession>A0A4Y7PLQ2</accession>
<comment type="similarity">
    <text evidence="1">Belongs to the protein-tyrosine phosphatase family. Non-receptor class dual specificity subfamily.</text>
</comment>
<evidence type="ECO:0000259" key="6">
    <source>
        <dbReference type="PROSITE" id="PS50054"/>
    </source>
</evidence>
<feature type="compositionally biased region" description="Low complexity" evidence="5">
    <location>
        <begin position="53"/>
        <end position="67"/>
    </location>
</feature>
<dbReference type="STRING" id="50990.A0A4Y7PLQ2"/>
<feature type="region of interest" description="Disordered" evidence="5">
    <location>
        <begin position="104"/>
        <end position="131"/>
    </location>
</feature>
<dbReference type="GO" id="GO:0005737">
    <property type="term" value="C:cytoplasm"/>
    <property type="evidence" value="ECO:0007669"/>
    <property type="project" value="TreeGrafter"/>
</dbReference>
<keyword evidence="10" id="KW-1185">Reference proteome</keyword>
<reference evidence="9 10" key="1">
    <citation type="submission" date="2018-06" db="EMBL/GenBank/DDBJ databases">
        <title>A transcriptomic atlas of mushroom development highlights an independent origin of complex multicellularity.</title>
        <authorList>
            <consortium name="DOE Joint Genome Institute"/>
            <person name="Krizsan K."/>
            <person name="Almasi E."/>
            <person name="Merenyi Z."/>
            <person name="Sahu N."/>
            <person name="Viragh M."/>
            <person name="Koszo T."/>
            <person name="Mondo S."/>
            <person name="Kiss B."/>
            <person name="Balint B."/>
            <person name="Kues U."/>
            <person name="Barry K."/>
            <person name="Hegedus J.C."/>
            <person name="Henrissat B."/>
            <person name="Johnson J."/>
            <person name="Lipzen A."/>
            <person name="Ohm R."/>
            <person name="Nagy I."/>
            <person name="Pangilinan J."/>
            <person name="Yan J."/>
            <person name="Xiong Y."/>
            <person name="Grigoriev I.V."/>
            <person name="Hibbett D.S."/>
            <person name="Nagy L.G."/>
        </authorList>
    </citation>
    <scope>NUCLEOTIDE SEQUENCE [LARGE SCALE GENOMIC DNA]</scope>
    <source>
        <strain evidence="9 10">SZMC22713</strain>
    </source>
</reference>
<evidence type="ECO:0000259" key="8">
    <source>
        <dbReference type="PROSITE" id="PS50206"/>
    </source>
</evidence>
<dbReference type="PROSITE" id="PS50056">
    <property type="entry name" value="TYR_PHOSPHATASE_2"/>
    <property type="match status" value="1"/>
</dbReference>
<dbReference type="PANTHER" id="PTHR10159">
    <property type="entry name" value="DUAL SPECIFICITY PROTEIN PHOSPHATASE"/>
    <property type="match status" value="1"/>
</dbReference>
<feature type="region of interest" description="Disordered" evidence="5">
    <location>
        <begin position="466"/>
        <end position="557"/>
    </location>
</feature>
<dbReference type="SMART" id="SM00195">
    <property type="entry name" value="DSPc"/>
    <property type="match status" value="1"/>
</dbReference>
<feature type="domain" description="Rhodanese" evidence="8">
    <location>
        <begin position="216"/>
        <end position="269"/>
    </location>
</feature>
<dbReference type="PANTHER" id="PTHR10159:SF530">
    <property type="entry name" value="DUAL SPECIFICITY PROTEIN PHOSPHATASE DDB_G0271350-RELATED"/>
    <property type="match status" value="1"/>
</dbReference>
<sequence>MAGPPSTTSLASKRHHPPKLSLGIDDGASNLRATTVIDRGPSPIEVLDDPDDPLSSPVSSSTSSSPLEYMPADSADTDSDAHSDDLSKDLAMLEKIRKNVQQNLRLRPIRSAKSGTFDATTSTRPLSPPSETLYDFRQQRSASPTSSASLSNAPSPSVYYTPTADLFTSPVSGHYTGRSFSLNLDSPASPDAPAILTSPLPARGLDPDVVFKRVAKSTRPLLIDTRQPNVYLSSRIQHSINIAIPSLIMRRCRKPGNGFPSLDTLRSYITTDQGKETWDEYMKAGGAWNGDLIVYDDEMDGKDRDNPQNLAWALLPLLAPLVTRGSVYYLKGGMFAARIHQNATRWMTSGEHERTGEIRSDHRSEVHPSPRKNGLFQLDTQTAARSKAMPEIEQPLTGSPKPSPVPSPRPMLRDVSPSPSPSSLVFPHHAQPRKPSNPNLRRIDTSSAERLIPKLSLRTIPIKSNTLAAPPLSQKSSSSSLRSHSPSHLNLSHPIHPPLSARHLGTFPNHSSDAGFLHPPSFPSSPNTPVTPTGFPPSPKTARPEQEQPPTTEEPLPVFSVSTILPNFLYLGPELTEQEHVEELQSLGVKRILNIAAECDDDQGLRLREKFERYTRIPMRDTVEEENVARSVREACEILDDARLHSAPTYVHCRAGKSRSVTAVIAYLIHANHWTLSRAYAFVVERRKGISPNIGFVSELMTYEEHELGGKSLGVVGNPASATGTGDGDDDTGKGGTFAYAVGGLGGRRAAHLRESLPPAFHPQNSEMMVPGQLSAGGIGPSTAANAARVGDSGQEMEIKDAFGRYRHARRAPVDEMTLQPMRRVSKAGLESSSYSIEV</sequence>
<dbReference type="Pfam" id="PF00782">
    <property type="entry name" value="DSPc"/>
    <property type="match status" value="1"/>
</dbReference>
<evidence type="ECO:0000256" key="3">
    <source>
        <dbReference type="ARBA" id="ARBA00022801"/>
    </source>
</evidence>
<evidence type="ECO:0000256" key="2">
    <source>
        <dbReference type="ARBA" id="ARBA00013064"/>
    </source>
</evidence>
<keyword evidence="3" id="KW-0378">Hydrolase</keyword>
<evidence type="ECO:0000256" key="4">
    <source>
        <dbReference type="ARBA" id="ARBA00022912"/>
    </source>
</evidence>
<dbReference type="EC" id="3.1.3.48" evidence="2"/>
<gene>
    <name evidence="9" type="ORF">BD410DRAFT_778145</name>
</gene>
<protein>
    <recommendedName>
        <fullName evidence="2">protein-tyrosine-phosphatase</fullName>
        <ecNumber evidence="2">3.1.3.48</ecNumber>
    </recommendedName>
</protein>
<dbReference type="InterPro" id="IPR029021">
    <property type="entry name" value="Prot-tyrosine_phosphatase-like"/>
</dbReference>
<dbReference type="PROSITE" id="PS50054">
    <property type="entry name" value="TYR_PHOSPHATASE_DUAL"/>
    <property type="match status" value="1"/>
</dbReference>
<dbReference type="PROSITE" id="PS50206">
    <property type="entry name" value="RHODANESE_3"/>
    <property type="match status" value="1"/>
</dbReference>
<dbReference type="FunFam" id="3.90.190.10:FF:000120">
    <property type="entry name" value="MAP kinase phosphatase, putative"/>
    <property type="match status" value="1"/>
</dbReference>
<dbReference type="GO" id="GO:0004725">
    <property type="term" value="F:protein tyrosine phosphatase activity"/>
    <property type="evidence" value="ECO:0007669"/>
    <property type="project" value="UniProtKB-EC"/>
</dbReference>
<evidence type="ECO:0000256" key="1">
    <source>
        <dbReference type="ARBA" id="ARBA00008601"/>
    </source>
</evidence>
<dbReference type="SUPFAM" id="SSF52799">
    <property type="entry name" value="(Phosphotyrosine protein) phosphatases II"/>
    <property type="match status" value="1"/>
</dbReference>
<dbReference type="CDD" id="cd14498">
    <property type="entry name" value="DSP"/>
    <property type="match status" value="1"/>
</dbReference>